<gene>
    <name evidence="1" type="ORF">VIBNISOn1_p0026</name>
</gene>
<dbReference type="EMBL" id="CAOF01000198">
    <property type="protein sequence ID" value="CCO50189.1"/>
    <property type="molecule type" value="Genomic_DNA"/>
</dbReference>
<reference evidence="1 2" key="1">
    <citation type="journal article" date="2013" name="ISME J.">
        <title>Comparative genomics of pathogenic lineages of Vibrio nigripulchritudo identifies virulence-associated traits.</title>
        <authorList>
            <person name="Goudenege D."/>
            <person name="Labreuche Y."/>
            <person name="Krin E."/>
            <person name="Ansquer D."/>
            <person name="Mangenot S."/>
            <person name="Calteau A."/>
            <person name="Medigue C."/>
            <person name="Mazel D."/>
            <person name="Polz M.F."/>
            <person name="Le Roux F."/>
        </authorList>
    </citation>
    <scope>NUCLEOTIDE SEQUENCE [LARGE SCALE GENOMIC DNA]</scope>
    <source>
        <strain evidence="1 2">SOn1</strain>
    </source>
</reference>
<evidence type="ECO:0000313" key="2">
    <source>
        <dbReference type="Proteomes" id="UP000018211"/>
    </source>
</evidence>
<dbReference type="AlphaFoldDB" id="A0AAV2VZI6"/>
<proteinExistence type="predicted"/>
<accession>A0AAV2VZI6</accession>
<dbReference type="Proteomes" id="UP000018211">
    <property type="component" value="Unassembled WGS sequence"/>
</dbReference>
<comment type="caution">
    <text evidence="1">The sequence shown here is derived from an EMBL/GenBank/DDBJ whole genome shotgun (WGS) entry which is preliminary data.</text>
</comment>
<protein>
    <submittedName>
        <fullName evidence="1">Uncharacterized protein</fullName>
    </submittedName>
</protein>
<name>A0AAV2VZI6_9VIBR</name>
<sequence>MAWSQSYGMHFSEIREQGINLGANRDFNSDSGVWQSKFSFTRDKQSNKPMVSWSIMPF</sequence>
<evidence type="ECO:0000313" key="1">
    <source>
        <dbReference type="EMBL" id="CCO50189.1"/>
    </source>
</evidence>
<organism evidence="1 2">
    <name type="scientific">Vibrio nigripulchritudo SOn1</name>
    <dbReference type="NCBI Taxonomy" id="1238450"/>
    <lineage>
        <taxon>Bacteria</taxon>
        <taxon>Pseudomonadati</taxon>
        <taxon>Pseudomonadota</taxon>
        <taxon>Gammaproteobacteria</taxon>
        <taxon>Vibrionales</taxon>
        <taxon>Vibrionaceae</taxon>
        <taxon>Vibrio</taxon>
    </lineage>
</organism>